<evidence type="ECO:0000256" key="1">
    <source>
        <dbReference type="SAM" id="MobiDB-lite"/>
    </source>
</evidence>
<feature type="compositionally biased region" description="Polar residues" evidence="1">
    <location>
        <begin position="388"/>
        <end position="398"/>
    </location>
</feature>
<organism evidence="3 4">
    <name type="scientific">Piedraia hortae CBS 480.64</name>
    <dbReference type="NCBI Taxonomy" id="1314780"/>
    <lineage>
        <taxon>Eukaryota</taxon>
        <taxon>Fungi</taxon>
        <taxon>Dikarya</taxon>
        <taxon>Ascomycota</taxon>
        <taxon>Pezizomycotina</taxon>
        <taxon>Dothideomycetes</taxon>
        <taxon>Dothideomycetidae</taxon>
        <taxon>Capnodiales</taxon>
        <taxon>Piedraiaceae</taxon>
        <taxon>Piedraia</taxon>
    </lineage>
</organism>
<evidence type="ECO:0000313" key="3">
    <source>
        <dbReference type="EMBL" id="KAF2857598.1"/>
    </source>
</evidence>
<proteinExistence type="predicted"/>
<sequence length="658" mass="73689">MGTRTYAEVAPTSTTMALNASIFGYSGHSLVTPHAALKPVWWTDRRINEKVTESFIASKLQPTERPFLYRSVHFGESLTDDTYLDWIIDRAKRLFLILNHIGVPEQIFGCIDQSWDDQDLPIPREAIKTMDLSYVPDETLDSEFYKTQFLYLLRELESGAHIDYGPNEHIPMDHVNTAPPATALQVHDRVQVPGRPEIYQRRRYSISDNGRRRRESETSKALFLREVRRAQAIEHEHICPIWATYTSSESAYTLSPFVAEHTLESFMTARVPIQFKRVATAKRPHVLCEWMHCLADTLAYLHHNKVGHTPICSSQIVICKDNHIAFADAGGCFEKFALPHMRNREKYEKEKLIYAAPEVPSGNTITRKASFNTISSERPMSQGDGRSLTPSTSPSSFNLKGIFPRKKRNSASRNSHSPIIAPSLSFFSRSPPPQNMLSRLPASPPQSPTFPPISPSRIQFPFPPDGAGSVTATAALQSLKRSEVFSLGCIFLEIATLIIRGKINDLAKFRAAHSPNGTTATYHAIPPGKLAAWIEGLKADSSKQRIPVEGNVFAALPGILDLIQKMLALNPAGRPDAAFVRDGIKIALRASGSSTPLCCERKTWVKREKPLPVIGEKLKQRGQVRGNVNVGLKWQIQPQRFDGVVQNEWWAEQDGGWI</sequence>
<accession>A0A6A7BSV9</accession>
<evidence type="ECO:0000313" key="4">
    <source>
        <dbReference type="Proteomes" id="UP000799421"/>
    </source>
</evidence>
<dbReference type="OrthoDB" id="4062651at2759"/>
<dbReference type="Pfam" id="PF07714">
    <property type="entry name" value="PK_Tyr_Ser-Thr"/>
    <property type="match status" value="1"/>
</dbReference>
<dbReference type="PANTHER" id="PTHR24361">
    <property type="entry name" value="MITOGEN-ACTIVATED KINASE KINASE KINASE"/>
    <property type="match status" value="1"/>
</dbReference>
<dbReference type="GO" id="GO:0005737">
    <property type="term" value="C:cytoplasm"/>
    <property type="evidence" value="ECO:0007669"/>
    <property type="project" value="TreeGrafter"/>
</dbReference>
<protein>
    <recommendedName>
        <fullName evidence="2">Protein kinase domain-containing protein</fullName>
    </recommendedName>
</protein>
<feature type="domain" description="Protein kinase" evidence="2">
    <location>
        <begin position="150"/>
        <end position="588"/>
    </location>
</feature>
<dbReference type="InterPro" id="IPR053235">
    <property type="entry name" value="Ser_Thr_kinase"/>
</dbReference>
<evidence type="ECO:0000259" key="2">
    <source>
        <dbReference type="PROSITE" id="PS50011"/>
    </source>
</evidence>
<dbReference type="GO" id="GO:0004674">
    <property type="term" value="F:protein serine/threonine kinase activity"/>
    <property type="evidence" value="ECO:0007669"/>
    <property type="project" value="TreeGrafter"/>
</dbReference>
<keyword evidence="4" id="KW-1185">Reference proteome</keyword>
<dbReference type="InterPro" id="IPR000719">
    <property type="entry name" value="Prot_kinase_dom"/>
</dbReference>
<dbReference type="InterPro" id="IPR011009">
    <property type="entry name" value="Kinase-like_dom_sf"/>
</dbReference>
<dbReference type="EMBL" id="MU006035">
    <property type="protein sequence ID" value="KAF2857598.1"/>
    <property type="molecule type" value="Genomic_DNA"/>
</dbReference>
<dbReference type="PROSITE" id="PS50011">
    <property type="entry name" value="PROTEIN_KINASE_DOM"/>
    <property type="match status" value="1"/>
</dbReference>
<feature type="region of interest" description="Disordered" evidence="1">
    <location>
        <begin position="372"/>
        <end position="417"/>
    </location>
</feature>
<gene>
    <name evidence="3" type="ORF">K470DRAFT_260631</name>
</gene>
<dbReference type="Proteomes" id="UP000799421">
    <property type="component" value="Unassembled WGS sequence"/>
</dbReference>
<dbReference type="AlphaFoldDB" id="A0A6A7BSV9"/>
<reference evidence="3" key="1">
    <citation type="journal article" date="2020" name="Stud. Mycol.">
        <title>101 Dothideomycetes genomes: a test case for predicting lifestyles and emergence of pathogens.</title>
        <authorList>
            <person name="Haridas S."/>
            <person name="Albert R."/>
            <person name="Binder M."/>
            <person name="Bloem J."/>
            <person name="Labutti K."/>
            <person name="Salamov A."/>
            <person name="Andreopoulos B."/>
            <person name="Baker S."/>
            <person name="Barry K."/>
            <person name="Bills G."/>
            <person name="Bluhm B."/>
            <person name="Cannon C."/>
            <person name="Castanera R."/>
            <person name="Culley D."/>
            <person name="Daum C."/>
            <person name="Ezra D."/>
            <person name="Gonzalez J."/>
            <person name="Henrissat B."/>
            <person name="Kuo A."/>
            <person name="Liang C."/>
            <person name="Lipzen A."/>
            <person name="Lutzoni F."/>
            <person name="Magnuson J."/>
            <person name="Mondo S."/>
            <person name="Nolan M."/>
            <person name="Ohm R."/>
            <person name="Pangilinan J."/>
            <person name="Park H.-J."/>
            <person name="Ramirez L."/>
            <person name="Alfaro M."/>
            <person name="Sun H."/>
            <person name="Tritt A."/>
            <person name="Yoshinaga Y."/>
            <person name="Zwiers L.-H."/>
            <person name="Turgeon B."/>
            <person name="Goodwin S."/>
            <person name="Spatafora J."/>
            <person name="Crous P."/>
            <person name="Grigoriev I."/>
        </authorList>
    </citation>
    <scope>NUCLEOTIDE SEQUENCE</scope>
    <source>
        <strain evidence="3">CBS 480.64</strain>
    </source>
</reference>
<dbReference type="GO" id="GO:0005524">
    <property type="term" value="F:ATP binding"/>
    <property type="evidence" value="ECO:0007669"/>
    <property type="project" value="InterPro"/>
</dbReference>
<dbReference type="InterPro" id="IPR001245">
    <property type="entry name" value="Ser-Thr/Tyr_kinase_cat_dom"/>
</dbReference>
<name>A0A6A7BSV9_9PEZI</name>
<dbReference type="Gene3D" id="1.10.510.10">
    <property type="entry name" value="Transferase(Phosphotransferase) domain 1"/>
    <property type="match status" value="2"/>
</dbReference>
<dbReference type="SUPFAM" id="SSF56112">
    <property type="entry name" value="Protein kinase-like (PK-like)"/>
    <property type="match status" value="1"/>
</dbReference>